<dbReference type="Proteomes" id="UP000292209">
    <property type="component" value="Unassembled WGS sequence"/>
</dbReference>
<evidence type="ECO:0000259" key="6">
    <source>
        <dbReference type="SMART" id="SM00232"/>
    </source>
</evidence>
<reference evidence="7 8" key="1">
    <citation type="submission" date="2019-02" db="EMBL/GenBank/DDBJ databases">
        <title>Genomic Encyclopedia of Archaeal and Bacterial Type Strains, Phase II (KMG-II): from individual species to whole genera.</title>
        <authorList>
            <person name="Goeker M."/>
        </authorList>
    </citation>
    <scope>NUCLEOTIDE SEQUENCE [LARGE SCALE GENOMIC DNA]</scope>
    <source>
        <strain evidence="7 8">DSM 21411</strain>
    </source>
</reference>
<evidence type="ECO:0000313" key="8">
    <source>
        <dbReference type="Proteomes" id="UP000292209"/>
    </source>
</evidence>
<dbReference type="InterPro" id="IPR000555">
    <property type="entry name" value="JAMM/MPN+_dom"/>
</dbReference>
<dbReference type="OrthoDB" id="9802958at2"/>
<dbReference type="GO" id="GO:0006508">
    <property type="term" value="P:proteolysis"/>
    <property type="evidence" value="ECO:0007669"/>
    <property type="project" value="UniProtKB-KW"/>
</dbReference>
<keyword evidence="5" id="KW-0482">Metalloprotease</keyword>
<dbReference type="EMBL" id="SGXG01000001">
    <property type="protein sequence ID" value="RZS96961.1"/>
    <property type="molecule type" value="Genomic_DNA"/>
</dbReference>
<keyword evidence="3" id="KW-0378">Hydrolase</keyword>
<evidence type="ECO:0000256" key="1">
    <source>
        <dbReference type="ARBA" id="ARBA00022670"/>
    </source>
</evidence>
<evidence type="ECO:0000256" key="5">
    <source>
        <dbReference type="ARBA" id="ARBA00023049"/>
    </source>
</evidence>
<name>A0A4Q7P9W0_9BACT</name>
<dbReference type="SMART" id="SM00232">
    <property type="entry name" value="JAB_MPN"/>
    <property type="match status" value="1"/>
</dbReference>
<protein>
    <submittedName>
        <fullName evidence="7">Proteasome lid subunit RPN8/RPN11</fullName>
    </submittedName>
</protein>
<keyword evidence="8" id="KW-1185">Reference proteome</keyword>
<organism evidence="7 8">
    <name type="scientific">Cecembia calidifontis</name>
    <dbReference type="NCBI Taxonomy" id="1187080"/>
    <lineage>
        <taxon>Bacteria</taxon>
        <taxon>Pseudomonadati</taxon>
        <taxon>Bacteroidota</taxon>
        <taxon>Cytophagia</taxon>
        <taxon>Cytophagales</taxon>
        <taxon>Cyclobacteriaceae</taxon>
        <taxon>Cecembia</taxon>
    </lineage>
</organism>
<keyword evidence="2" id="KW-0479">Metal-binding</keyword>
<dbReference type="Gene3D" id="3.40.140.10">
    <property type="entry name" value="Cytidine Deaminase, domain 2"/>
    <property type="match status" value="1"/>
</dbReference>
<feature type="domain" description="JAB1/MPN/MOV34 metalloenzyme" evidence="6">
    <location>
        <begin position="1"/>
        <end position="134"/>
    </location>
</feature>
<evidence type="ECO:0000256" key="4">
    <source>
        <dbReference type="ARBA" id="ARBA00022833"/>
    </source>
</evidence>
<sequence length="139" mass="16079">MIILKRKSLCLILNQIEKVEEESCGILLGTHNSTIKKVECFIPTQNITKEDKKNRFEISSKSYLEAEKQAIELNLKILGIYHSHIEASANPSLIDQKNAFPEFSYLIISLRNQMFSDIKSWVLNKDQIFIQEELLLSNH</sequence>
<dbReference type="PANTHER" id="PTHR34858">
    <property type="entry name" value="CYSO-CYSTEINE PEPTIDASE"/>
    <property type="match status" value="1"/>
</dbReference>
<proteinExistence type="predicted"/>
<keyword evidence="4" id="KW-0862">Zinc</keyword>
<dbReference type="CDD" id="cd08070">
    <property type="entry name" value="MPN_like"/>
    <property type="match status" value="1"/>
</dbReference>
<dbReference type="GO" id="GO:0008235">
    <property type="term" value="F:metalloexopeptidase activity"/>
    <property type="evidence" value="ECO:0007669"/>
    <property type="project" value="TreeGrafter"/>
</dbReference>
<comment type="caution">
    <text evidence="7">The sequence shown here is derived from an EMBL/GenBank/DDBJ whole genome shotgun (WGS) entry which is preliminary data.</text>
</comment>
<evidence type="ECO:0000313" key="7">
    <source>
        <dbReference type="EMBL" id="RZS96961.1"/>
    </source>
</evidence>
<dbReference type="Pfam" id="PF14464">
    <property type="entry name" value="Prok-JAB"/>
    <property type="match status" value="1"/>
</dbReference>
<keyword evidence="1" id="KW-0645">Protease</keyword>
<dbReference type="PANTHER" id="PTHR34858:SF1">
    <property type="entry name" value="CYSO-CYSTEINE PEPTIDASE"/>
    <property type="match status" value="1"/>
</dbReference>
<dbReference type="InterPro" id="IPR051929">
    <property type="entry name" value="VirAsm_ModProt"/>
</dbReference>
<evidence type="ECO:0000256" key="3">
    <source>
        <dbReference type="ARBA" id="ARBA00022801"/>
    </source>
</evidence>
<keyword evidence="7" id="KW-0647">Proteasome</keyword>
<dbReference type="GO" id="GO:0008270">
    <property type="term" value="F:zinc ion binding"/>
    <property type="evidence" value="ECO:0007669"/>
    <property type="project" value="TreeGrafter"/>
</dbReference>
<accession>A0A4Q7P9W0</accession>
<dbReference type="SUPFAM" id="SSF102712">
    <property type="entry name" value="JAB1/MPN domain"/>
    <property type="match status" value="1"/>
</dbReference>
<gene>
    <name evidence="7" type="ORF">BC751_2557</name>
</gene>
<dbReference type="InterPro" id="IPR028090">
    <property type="entry name" value="JAB_dom_prok"/>
</dbReference>
<dbReference type="GO" id="GO:0000502">
    <property type="term" value="C:proteasome complex"/>
    <property type="evidence" value="ECO:0007669"/>
    <property type="project" value="UniProtKB-KW"/>
</dbReference>
<dbReference type="AlphaFoldDB" id="A0A4Q7P9W0"/>
<evidence type="ECO:0000256" key="2">
    <source>
        <dbReference type="ARBA" id="ARBA00022723"/>
    </source>
</evidence>